<name>A0A8X8LBB7_9BACT</name>
<dbReference type="PANTHER" id="PTHR34136">
    <property type="match status" value="1"/>
</dbReference>
<keyword evidence="1" id="KW-0328">Glycosyltransferase</keyword>
<evidence type="ECO:0000256" key="2">
    <source>
        <dbReference type="ARBA" id="ARBA00022679"/>
    </source>
</evidence>
<proteinExistence type="predicted"/>
<protein>
    <submittedName>
        <fullName evidence="3">N-acetylglucosaminyldiphosphoundecaprenol N-acetyl-beta-D-mannosaminyltransferase</fullName>
    </submittedName>
</protein>
<evidence type="ECO:0000313" key="3">
    <source>
        <dbReference type="EMBL" id="SDW84776.1"/>
    </source>
</evidence>
<sequence>MNEQTAAKVNIVGTGISNVSLRETMDIFNRWVDAGEKKRVCVTPVNCVVWAHRNRPLKELYNSADLTLCDGVPLIWASKLLGTPLKGRVTGLDLLPQYMEECYHRKYTMFLLGAREGVAEQLKTAYEQRFPGIRITGLYSPPFAEQFSEAENQKMIRLINEVKPDILWVSLTAPKQDFWIYDHLDQLEVKVAIGVGGAFEVAAGLIPRAPRFMQQNGLEWLYRFYKEPRRLFNRYFVEAPRFIPLVVRQKIRKQRFIP</sequence>
<dbReference type="InterPro" id="IPR004629">
    <property type="entry name" value="WecG_TagA_CpsF"/>
</dbReference>
<reference evidence="3 4" key="1">
    <citation type="submission" date="2016-10" db="EMBL/GenBank/DDBJ databases">
        <authorList>
            <person name="Varghese N."/>
            <person name="Submissions S."/>
        </authorList>
    </citation>
    <scope>NUCLEOTIDE SEQUENCE [LARGE SCALE GENOMIC DNA]</scope>
    <source>
        <strain evidence="3 4">DSM 25353</strain>
    </source>
</reference>
<organism evidence="3 4">
    <name type="scientific">Hydrobacter penzbergensis</name>
    <dbReference type="NCBI Taxonomy" id="1235997"/>
    <lineage>
        <taxon>Bacteria</taxon>
        <taxon>Pseudomonadati</taxon>
        <taxon>Bacteroidota</taxon>
        <taxon>Chitinophagia</taxon>
        <taxon>Chitinophagales</taxon>
        <taxon>Chitinophagaceae</taxon>
        <taxon>Hydrobacter</taxon>
    </lineage>
</organism>
<dbReference type="RefSeq" id="WP_092723586.1">
    <property type="nucleotide sequence ID" value="NZ_FNNO01000006.1"/>
</dbReference>
<gene>
    <name evidence="3" type="ORF">SAMN05444410_106121</name>
</gene>
<dbReference type="PANTHER" id="PTHR34136:SF1">
    <property type="entry name" value="UDP-N-ACETYL-D-MANNOSAMINURONIC ACID TRANSFERASE"/>
    <property type="match status" value="1"/>
</dbReference>
<dbReference type="Proteomes" id="UP000198711">
    <property type="component" value="Unassembled WGS sequence"/>
</dbReference>
<dbReference type="EMBL" id="FNNO01000006">
    <property type="protein sequence ID" value="SDW84776.1"/>
    <property type="molecule type" value="Genomic_DNA"/>
</dbReference>
<dbReference type="Pfam" id="PF03808">
    <property type="entry name" value="Glyco_tran_WecG"/>
    <property type="match status" value="1"/>
</dbReference>
<accession>A0A8X8LBB7</accession>
<comment type="caution">
    <text evidence="3">The sequence shown here is derived from an EMBL/GenBank/DDBJ whole genome shotgun (WGS) entry which is preliminary data.</text>
</comment>
<dbReference type="GO" id="GO:0016758">
    <property type="term" value="F:hexosyltransferase activity"/>
    <property type="evidence" value="ECO:0007669"/>
    <property type="project" value="TreeGrafter"/>
</dbReference>
<dbReference type="CDD" id="cd06533">
    <property type="entry name" value="Glyco_transf_WecG_TagA"/>
    <property type="match status" value="1"/>
</dbReference>
<evidence type="ECO:0000256" key="1">
    <source>
        <dbReference type="ARBA" id="ARBA00022676"/>
    </source>
</evidence>
<evidence type="ECO:0000313" key="4">
    <source>
        <dbReference type="Proteomes" id="UP000198711"/>
    </source>
</evidence>
<dbReference type="AlphaFoldDB" id="A0A8X8LBB7"/>
<dbReference type="NCBIfam" id="TIGR00696">
    <property type="entry name" value="wecG_tagA_cpsF"/>
    <property type="match status" value="1"/>
</dbReference>
<keyword evidence="4" id="KW-1185">Reference proteome</keyword>
<keyword evidence="2" id="KW-0808">Transferase</keyword>